<gene>
    <name evidence="8" type="ORF">VP1G_00754</name>
</gene>
<dbReference type="Pfam" id="PF12701">
    <property type="entry name" value="LSM14"/>
    <property type="match status" value="1"/>
</dbReference>
<feature type="domain" description="FFD box profile" evidence="5">
    <location>
        <begin position="481"/>
        <end position="497"/>
    </location>
</feature>
<feature type="compositionally biased region" description="Pro residues" evidence="3">
    <location>
        <begin position="146"/>
        <end position="168"/>
    </location>
</feature>
<dbReference type="GO" id="GO:0034063">
    <property type="term" value="P:stress granule assembly"/>
    <property type="evidence" value="ECO:0007669"/>
    <property type="project" value="TreeGrafter"/>
</dbReference>
<feature type="short sequence motif" description="FFD box" evidence="1">
    <location>
        <begin position="481"/>
        <end position="497"/>
    </location>
</feature>
<dbReference type="Gene3D" id="2.30.30.100">
    <property type="match status" value="1"/>
</dbReference>
<feature type="region of interest" description="Disordered" evidence="3">
    <location>
        <begin position="455"/>
        <end position="571"/>
    </location>
</feature>
<evidence type="ECO:0000313" key="9">
    <source>
        <dbReference type="Proteomes" id="UP000078576"/>
    </source>
</evidence>
<dbReference type="InterPro" id="IPR025609">
    <property type="entry name" value="Lsm14-like_N"/>
</dbReference>
<dbReference type="InterPro" id="IPR019050">
    <property type="entry name" value="FDF_dom"/>
</dbReference>
<evidence type="ECO:0000313" key="8">
    <source>
        <dbReference type="EMBL" id="KUI53418.1"/>
    </source>
</evidence>
<feature type="region of interest" description="Disordered" evidence="3">
    <location>
        <begin position="87"/>
        <end position="365"/>
    </location>
</feature>
<dbReference type="OrthoDB" id="21539at2759"/>
<feature type="compositionally biased region" description="Basic and acidic residues" evidence="3">
    <location>
        <begin position="51"/>
        <end position="63"/>
    </location>
</feature>
<evidence type="ECO:0000256" key="1">
    <source>
        <dbReference type="PROSITE-ProRule" id="PRU00846"/>
    </source>
</evidence>
<feature type="compositionally biased region" description="Polar residues" evidence="3">
    <location>
        <begin position="485"/>
        <end position="495"/>
    </location>
</feature>
<feature type="compositionally biased region" description="Low complexity" evidence="3">
    <location>
        <begin position="325"/>
        <end position="365"/>
    </location>
</feature>
<feature type="compositionally biased region" description="Basic and acidic residues" evidence="3">
    <location>
        <begin position="496"/>
        <end position="522"/>
    </location>
</feature>
<dbReference type="STRING" id="694573.A0A194UP47"/>
<dbReference type="SMART" id="SM01271">
    <property type="entry name" value="LSM14"/>
    <property type="match status" value="1"/>
</dbReference>
<dbReference type="PROSITE" id="PS52002">
    <property type="entry name" value="SM"/>
    <property type="match status" value="1"/>
</dbReference>
<feature type="compositionally biased region" description="Low complexity" evidence="3">
    <location>
        <begin position="174"/>
        <end position="199"/>
    </location>
</feature>
<dbReference type="InterPro" id="IPR025761">
    <property type="entry name" value="FFD_box"/>
</dbReference>
<dbReference type="InterPro" id="IPR025762">
    <property type="entry name" value="DFDF"/>
</dbReference>
<evidence type="ECO:0000259" key="7">
    <source>
        <dbReference type="PROSITE" id="PS52002"/>
    </source>
</evidence>
<feature type="compositionally biased region" description="Pro residues" evidence="3">
    <location>
        <begin position="200"/>
        <end position="218"/>
    </location>
</feature>
<dbReference type="SMART" id="SM01199">
    <property type="entry name" value="FDF"/>
    <property type="match status" value="1"/>
</dbReference>
<proteinExistence type="predicted"/>
<dbReference type="Proteomes" id="UP000078576">
    <property type="component" value="Unassembled WGS sequence"/>
</dbReference>
<protein>
    <submittedName>
        <fullName evidence="8">Protein sum2</fullName>
    </submittedName>
</protein>
<feature type="compositionally biased region" description="Gly residues" evidence="3">
    <location>
        <begin position="548"/>
        <end position="558"/>
    </location>
</feature>
<dbReference type="AlphaFoldDB" id="A0A194UP47"/>
<feature type="compositionally biased region" description="Basic residues" evidence="3">
    <location>
        <begin position="416"/>
        <end position="426"/>
    </location>
</feature>
<feature type="short sequence motif" description="TFG box" evidence="2">
    <location>
        <begin position="509"/>
        <end position="529"/>
    </location>
</feature>
<dbReference type="EMBL" id="KN714668">
    <property type="protein sequence ID" value="KUI53418.1"/>
    <property type="molecule type" value="Genomic_DNA"/>
</dbReference>
<name>A0A194UP47_CYTMA</name>
<feature type="domain" description="TFG box profile" evidence="6">
    <location>
        <begin position="509"/>
        <end position="529"/>
    </location>
</feature>
<evidence type="ECO:0000256" key="2">
    <source>
        <dbReference type="PROSITE-ProRule" id="PRU00869"/>
    </source>
</evidence>
<feature type="region of interest" description="Disordered" evidence="3">
    <location>
        <begin position="381"/>
        <end position="442"/>
    </location>
</feature>
<feature type="compositionally biased region" description="Basic and acidic residues" evidence="3">
    <location>
        <begin position="470"/>
        <end position="484"/>
    </location>
</feature>
<keyword evidence="9" id="KW-1185">Reference proteome</keyword>
<dbReference type="Pfam" id="PF09532">
    <property type="entry name" value="FDF"/>
    <property type="match status" value="1"/>
</dbReference>
<dbReference type="PROSITE" id="PS51513">
    <property type="entry name" value="FFD"/>
    <property type="match status" value="1"/>
</dbReference>
<dbReference type="PROSITE" id="PS51512">
    <property type="entry name" value="DFDF"/>
    <property type="match status" value="1"/>
</dbReference>
<organism evidence="8 9">
    <name type="scientific">Cytospora mali</name>
    <name type="common">Apple Valsa canker fungus</name>
    <name type="synonym">Valsa mali</name>
    <dbReference type="NCBI Taxonomy" id="578113"/>
    <lineage>
        <taxon>Eukaryota</taxon>
        <taxon>Fungi</taxon>
        <taxon>Dikarya</taxon>
        <taxon>Ascomycota</taxon>
        <taxon>Pezizomycotina</taxon>
        <taxon>Sordariomycetes</taxon>
        <taxon>Sordariomycetidae</taxon>
        <taxon>Diaporthales</taxon>
        <taxon>Cytosporaceae</taxon>
        <taxon>Cytospora</taxon>
    </lineage>
</organism>
<reference evidence="9" key="1">
    <citation type="submission" date="2014-12" db="EMBL/GenBank/DDBJ databases">
        <title>Genome Sequence of Valsa Canker Pathogens Uncovers a Specific Adaption of Colonization on Woody Bark.</title>
        <authorList>
            <person name="Yin Z."/>
            <person name="Liu H."/>
            <person name="Gao X."/>
            <person name="Li Z."/>
            <person name="Song N."/>
            <person name="Ke X."/>
            <person name="Dai Q."/>
            <person name="Wu Y."/>
            <person name="Sun Y."/>
            <person name="Xu J.-R."/>
            <person name="Kang Z.K."/>
            <person name="Wang L."/>
            <person name="Huang L."/>
        </authorList>
    </citation>
    <scope>NUCLEOTIDE SEQUENCE [LARGE SCALE GENOMIC DNA]</scope>
    <source>
        <strain evidence="9">SXYL134</strain>
    </source>
</reference>
<dbReference type="InterPro" id="IPR025768">
    <property type="entry name" value="TFG_box"/>
</dbReference>
<accession>A0A194UP47</accession>
<feature type="compositionally biased region" description="Polar residues" evidence="3">
    <location>
        <begin position="383"/>
        <end position="395"/>
    </location>
</feature>
<evidence type="ECO:0000259" key="6">
    <source>
        <dbReference type="PROSITE" id="PS51536"/>
    </source>
</evidence>
<feature type="domain" description="DFDF" evidence="4">
    <location>
        <begin position="424"/>
        <end position="460"/>
    </location>
</feature>
<dbReference type="PANTHER" id="PTHR13586:SF0">
    <property type="entry name" value="TRAILER HITCH, ISOFORM H"/>
    <property type="match status" value="1"/>
</dbReference>
<dbReference type="SUPFAM" id="SSF50182">
    <property type="entry name" value="Sm-like ribonucleoproteins"/>
    <property type="match status" value="1"/>
</dbReference>
<evidence type="ECO:0000259" key="5">
    <source>
        <dbReference type="PROSITE" id="PS51513"/>
    </source>
</evidence>
<feature type="compositionally biased region" description="Basic residues" evidence="3">
    <location>
        <begin position="537"/>
        <end position="547"/>
    </location>
</feature>
<dbReference type="PANTHER" id="PTHR13586">
    <property type="entry name" value="SCD6 PROTEIN-RELATED"/>
    <property type="match status" value="1"/>
</dbReference>
<dbReference type="PROSITE" id="PS51536">
    <property type="entry name" value="TFG"/>
    <property type="match status" value="1"/>
</dbReference>
<evidence type="ECO:0000259" key="4">
    <source>
        <dbReference type="PROSITE" id="PS51512"/>
    </source>
</evidence>
<dbReference type="GO" id="GO:0000932">
    <property type="term" value="C:P-body"/>
    <property type="evidence" value="ECO:0007669"/>
    <property type="project" value="TreeGrafter"/>
</dbReference>
<feature type="domain" description="Sm" evidence="7">
    <location>
        <begin position="9"/>
        <end position="93"/>
    </location>
</feature>
<dbReference type="CDD" id="cd01736">
    <property type="entry name" value="LSm14_N"/>
    <property type="match status" value="1"/>
</dbReference>
<feature type="compositionally biased region" description="Pro residues" evidence="3">
    <location>
        <begin position="127"/>
        <end position="138"/>
    </location>
</feature>
<dbReference type="GO" id="GO:0003729">
    <property type="term" value="F:mRNA binding"/>
    <property type="evidence" value="ECO:0007669"/>
    <property type="project" value="TreeGrafter"/>
</dbReference>
<dbReference type="GO" id="GO:0033962">
    <property type="term" value="P:P-body assembly"/>
    <property type="evidence" value="ECO:0007669"/>
    <property type="project" value="TreeGrafter"/>
</dbReference>
<feature type="compositionally biased region" description="Low complexity" evidence="3">
    <location>
        <begin position="268"/>
        <end position="278"/>
    </location>
</feature>
<feature type="region of interest" description="Disordered" evidence="3">
    <location>
        <begin position="48"/>
        <end position="70"/>
    </location>
</feature>
<sequence length="571" mass="59927">MSDFLGATAANHDDLNLNRARISLISKSDIRYVGTLFEINSNESTVSLENVRSHGTEGRKGDPSEEVSASDQVYDFIVFRGSDVKDLRIEEGPSAPKENQPPPMPNDPAIVGARSHPGRAPGGNQPQGPPGPPGPPGAPGFQNPNMFPPYPPPPQGWGRPGPPGPPGPAGFGMGYPPQGWFPPAGQGFPPNGPGPWNNYPFPPGPPVGPQGPQGPPGMPQQQRHTPGVPPNTMGPQSENRPAPIGAGPDKSNRQPPVEMPSEPNVHSPAPTQPATNAAPTPPVASKPSAEEVKVTAALLETQTPGAPSNEVKQIPTGPKGLTKITPAMPLPAALTAKAAQSMAAATNSNNTNANPAASAAALKDATEAAKAAVAVAMAKLEGTTGSAAQTANGVDNLTRKVDEMRINAARTGAQNHRGRGRGGPRHTKVEVPDSDYDFEGANAKFNKEDMVKERIAGSPLTETPQDIDGEVEKTVSGEPKEAYNKTKSFFDNISSEAKDRKDNNGQKPGGREWRGEEQRRNMETFGQGSVDGGYRGFRGRGRGRGMRGRGFAGRGRGAYRGQRNDAQPIPQ</sequence>
<dbReference type="InterPro" id="IPR047575">
    <property type="entry name" value="Sm"/>
</dbReference>
<dbReference type="InterPro" id="IPR010920">
    <property type="entry name" value="LSM_dom_sf"/>
</dbReference>
<evidence type="ECO:0000256" key="3">
    <source>
        <dbReference type="SAM" id="MobiDB-lite"/>
    </source>
</evidence>